<gene>
    <name evidence="2" type="ORF">B0T46_08415</name>
</gene>
<organism evidence="2 3">
    <name type="scientific">Nocardia donostiensis</name>
    <dbReference type="NCBI Taxonomy" id="1538463"/>
    <lineage>
        <taxon>Bacteria</taxon>
        <taxon>Bacillati</taxon>
        <taxon>Actinomycetota</taxon>
        <taxon>Actinomycetes</taxon>
        <taxon>Mycobacteriales</taxon>
        <taxon>Nocardiaceae</taxon>
        <taxon>Nocardia</taxon>
    </lineage>
</organism>
<proteinExistence type="predicted"/>
<accession>A0A1V2TIK6</accession>
<reference evidence="2 3" key="1">
    <citation type="journal article" date="2016" name="Antonie Van Leeuwenhoek">
        <title>Nocardia donostiensis sp. nov., isolated from human respiratory specimens.</title>
        <authorList>
            <person name="Ercibengoa M."/>
            <person name="Bell M."/>
            <person name="Marimon J.M."/>
            <person name="Humrighouse B."/>
            <person name="Klenk H.P."/>
            <person name="Potter G."/>
            <person name="Perez-Trallero E."/>
        </authorList>
    </citation>
    <scope>NUCLEOTIDE SEQUENCE [LARGE SCALE GENOMIC DNA]</scope>
    <source>
        <strain evidence="2 3">X1655</strain>
    </source>
</reference>
<evidence type="ECO:0000313" key="3">
    <source>
        <dbReference type="Proteomes" id="UP000188836"/>
    </source>
</evidence>
<name>A0A1V2TIK6_9NOCA</name>
<dbReference type="Proteomes" id="UP000188836">
    <property type="component" value="Unassembled WGS sequence"/>
</dbReference>
<feature type="region of interest" description="Disordered" evidence="1">
    <location>
        <begin position="30"/>
        <end position="83"/>
    </location>
</feature>
<keyword evidence="3" id="KW-1185">Reference proteome</keyword>
<dbReference type="AlphaFoldDB" id="A0A1V2TIK6"/>
<comment type="caution">
    <text evidence="2">The sequence shown here is derived from an EMBL/GenBank/DDBJ whole genome shotgun (WGS) entry which is preliminary data.</text>
</comment>
<dbReference type="OrthoDB" id="4563041at2"/>
<evidence type="ECO:0000256" key="1">
    <source>
        <dbReference type="SAM" id="MobiDB-lite"/>
    </source>
</evidence>
<evidence type="ECO:0000313" key="2">
    <source>
        <dbReference type="EMBL" id="ONM49369.1"/>
    </source>
</evidence>
<dbReference type="RefSeq" id="WP_077115895.1">
    <property type="nucleotide sequence ID" value="NZ_LOKT01000007.1"/>
</dbReference>
<sequence length="83" mass="8484">MKRPTLALITAGMILGGAGVVEILGTETAASAPPRDRLPHTDQVSPTPPSSLADLFENTYPAATWSNPGGDGADTAEPDARAQ</sequence>
<protein>
    <submittedName>
        <fullName evidence="2">Uncharacterized protein</fullName>
    </submittedName>
</protein>
<dbReference type="EMBL" id="MUMY01000005">
    <property type="protein sequence ID" value="ONM49369.1"/>
    <property type="molecule type" value="Genomic_DNA"/>
</dbReference>